<accession>A0ABS3QCI0</accession>
<dbReference type="EMBL" id="JAGETZ010000002">
    <property type="protein sequence ID" value="MBO2008718.1"/>
    <property type="molecule type" value="Genomic_DNA"/>
</dbReference>
<evidence type="ECO:0000313" key="3">
    <source>
        <dbReference type="Proteomes" id="UP000664369"/>
    </source>
</evidence>
<organism evidence="2 3">
    <name type="scientific">Hymenobacter negativus</name>
    <dbReference type="NCBI Taxonomy" id="2795026"/>
    <lineage>
        <taxon>Bacteria</taxon>
        <taxon>Pseudomonadati</taxon>
        <taxon>Bacteroidota</taxon>
        <taxon>Cytophagia</taxon>
        <taxon>Cytophagales</taxon>
        <taxon>Hymenobacteraceae</taxon>
        <taxon>Hymenobacter</taxon>
    </lineage>
</organism>
<dbReference type="Proteomes" id="UP000664369">
    <property type="component" value="Unassembled WGS sequence"/>
</dbReference>
<proteinExistence type="predicted"/>
<evidence type="ECO:0008006" key="4">
    <source>
        <dbReference type="Google" id="ProtNLM"/>
    </source>
</evidence>
<evidence type="ECO:0000313" key="2">
    <source>
        <dbReference type="EMBL" id="MBO2008718.1"/>
    </source>
</evidence>
<feature type="chain" id="PRO_5045089860" description="DUF4177 domain-containing protein" evidence="1">
    <location>
        <begin position="27"/>
        <end position="128"/>
    </location>
</feature>
<keyword evidence="1" id="KW-0732">Signal</keyword>
<reference evidence="2 3" key="1">
    <citation type="submission" date="2021-03" db="EMBL/GenBank/DDBJ databases">
        <authorList>
            <person name="Kim M.K."/>
        </authorList>
    </citation>
    <scope>NUCLEOTIDE SEQUENCE [LARGE SCALE GENOMIC DNA]</scope>
    <source>
        <strain evidence="2 3">BT442</strain>
    </source>
</reference>
<sequence>MLNNFIRSLCVVALLIGGLVAKPAQAQSAGNYTYQMITTIESVVPGGFGRSKVSYTPAYKGIREAPMENLFSLTGLNMGNLQKNEETIVAITQQMAGDGFELVQAMPLTSSIQGSGIFMTRYLFRKAK</sequence>
<evidence type="ECO:0000256" key="1">
    <source>
        <dbReference type="SAM" id="SignalP"/>
    </source>
</evidence>
<name>A0ABS3QCI0_9BACT</name>
<comment type="caution">
    <text evidence="2">The sequence shown here is derived from an EMBL/GenBank/DDBJ whole genome shotgun (WGS) entry which is preliminary data.</text>
</comment>
<gene>
    <name evidence="2" type="ORF">J4E00_06615</name>
</gene>
<dbReference type="RefSeq" id="WP_208174327.1">
    <property type="nucleotide sequence ID" value="NZ_JAGETZ010000002.1"/>
</dbReference>
<protein>
    <recommendedName>
        <fullName evidence="4">DUF4177 domain-containing protein</fullName>
    </recommendedName>
</protein>
<feature type="signal peptide" evidence="1">
    <location>
        <begin position="1"/>
        <end position="26"/>
    </location>
</feature>
<keyword evidence="3" id="KW-1185">Reference proteome</keyword>